<protein>
    <submittedName>
        <fullName evidence="5">Nuclear cap-binding protein subunit 1</fullName>
    </submittedName>
</protein>
<comment type="caution">
    <text evidence="5">The sequence shown here is derived from an EMBL/GenBank/DDBJ whole genome shotgun (WGS) entry which is preliminary data.</text>
</comment>
<evidence type="ECO:0000313" key="6">
    <source>
        <dbReference type="Proteomes" id="UP000247409"/>
    </source>
</evidence>
<dbReference type="GO" id="GO:0005846">
    <property type="term" value="C:nuclear cap binding complex"/>
    <property type="evidence" value="ECO:0007669"/>
    <property type="project" value="InterPro"/>
</dbReference>
<feature type="coiled-coil region" evidence="1">
    <location>
        <begin position="832"/>
        <end position="859"/>
    </location>
</feature>
<feature type="domain" description="MIF4G-like type 2" evidence="4">
    <location>
        <begin position="674"/>
        <end position="920"/>
    </location>
</feature>
<evidence type="ECO:0000256" key="2">
    <source>
        <dbReference type="SAM" id="MobiDB-lite"/>
    </source>
</evidence>
<evidence type="ECO:0000313" key="5">
    <source>
        <dbReference type="EMBL" id="PXF41977.1"/>
    </source>
</evidence>
<dbReference type="PANTHER" id="PTHR12412">
    <property type="entry name" value="CAP BINDING PROTEIN"/>
    <property type="match status" value="1"/>
</dbReference>
<evidence type="ECO:0000256" key="1">
    <source>
        <dbReference type="SAM" id="Coils"/>
    </source>
</evidence>
<dbReference type="EMBL" id="NBIV01000181">
    <property type="protein sequence ID" value="PXF41977.1"/>
    <property type="molecule type" value="Genomic_DNA"/>
</dbReference>
<dbReference type="GO" id="GO:0005634">
    <property type="term" value="C:nucleus"/>
    <property type="evidence" value="ECO:0007669"/>
    <property type="project" value="TreeGrafter"/>
</dbReference>
<keyword evidence="6" id="KW-1185">Reference proteome</keyword>
<sequence length="961" mass="108008">MDLETPEEAERLDTLNAYAKLADKAIDSNATQDIPMDIEAVCSASSTRMRANPKALKFVVHSLSRCAIALPMKSPIYATVTGLLTCGSEAFAKDLASRVIETVGKELDTYLRAGKPSPARRALRFLACLTDCRVVSAESMADLLIELLEAALFEFTDANRSERGVHCRGVFLGDVALSAIPWVAKALNEREPEQVSRICQLAEKIEGAWEASKWRGVAPANKSRCVSCFSELLGVFFFLRENGWIVPTDVICRPQDLFPQLSHGGLALPLPSTAVPAHSKLSRYSSPRFRMMFVNLPQEQRLSSKGKNAMDTDQDGDLPDEKTPAEQTPKSSNGSQEVPSSSLNNDEEGQKSAHEDVENRIPKEENINIKNEEDVASHNEPNGTGDMENMQKRQVSADPSNVPDRQVANTSDGDAPKAMNDQNKVTPSHDDAEDETEMTDLGTERTPVVRYILRCYIADVIDNFGENHALAAQRLLMLPMFREQSGEIVESVFSQMCATPEPCFPPVYFGTLFVDLCRVKETRLPTNLLTAVNTMFQEAGDMDPETFDRLAEWFAFHLSNFGYKWNWSDWALYADADMVDKFPYRALFCKDVLRRCIRLSYFERITGIVPTEMSFFFPSRPGTGDRSRFKPEINDELMKIVTGRGKQEAAFVKQRLAELIPAFVPVGREDEKEKVENNATLERLAALIRAILQAGCRTMSHFDIVSERYEGILREMSMKGGHYAKRLVTLEVVTFWKDVHIRKVYVLDKLRARGIIDGQAIIDSCLAIERVSEKLGRVESLGYKEVEVNLSDSGCWELIRLVLSRSVSREEVARTELERVSQMAAAANEGETENMGSMLQQAKRRVEKAKNEVAELVLVTLRRLFGVCSMLLAATQIDSDDVAMGRGNERELPGFGGKPIWYWRCTGMMRELARKHARHITIVIDQLDNDTRDNRDCHRVLWESFETIKEIEASGMLSRVW</sequence>
<proteinExistence type="predicted"/>
<dbReference type="Pfam" id="PF09088">
    <property type="entry name" value="MIF4G_like"/>
    <property type="match status" value="1"/>
</dbReference>
<evidence type="ECO:0000259" key="3">
    <source>
        <dbReference type="Pfam" id="PF09088"/>
    </source>
</evidence>
<evidence type="ECO:0000259" key="4">
    <source>
        <dbReference type="Pfam" id="PF09090"/>
    </source>
</evidence>
<feature type="compositionally biased region" description="Polar residues" evidence="2">
    <location>
        <begin position="325"/>
        <end position="344"/>
    </location>
</feature>
<dbReference type="Proteomes" id="UP000247409">
    <property type="component" value="Unassembled WGS sequence"/>
</dbReference>
<dbReference type="InterPro" id="IPR027159">
    <property type="entry name" value="CBP80"/>
</dbReference>
<dbReference type="GO" id="GO:0006406">
    <property type="term" value="P:mRNA export from nucleus"/>
    <property type="evidence" value="ECO:0007669"/>
    <property type="project" value="InterPro"/>
</dbReference>
<dbReference type="STRING" id="448386.A0A2V3IIR9"/>
<dbReference type="GO" id="GO:0000339">
    <property type="term" value="F:RNA cap binding"/>
    <property type="evidence" value="ECO:0007669"/>
    <property type="project" value="InterPro"/>
</dbReference>
<dbReference type="InterPro" id="IPR015172">
    <property type="entry name" value="MIF4G-like_typ-1"/>
</dbReference>
<dbReference type="GO" id="GO:0003729">
    <property type="term" value="F:mRNA binding"/>
    <property type="evidence" value="ECO:0007669"/>
    <property type="project" value="TreeGrafter"/>
</dbReference>
<dbReference type="Gene3D" id="1.25.40.180">
    <property type="match status" value="3"/>
</dbReference>
<organism evidence="5 6">
    <name type="scientific">Gracilariopsis chorda</name>
    <dbReference type="NCBI Taxonomy" id="448386"/>
    <lineage>
        <taxon>Eukaryota</taxon>
        <taxon>Rhodophyta</taxon>
        <taxon>Florideophyceae</taxon>
        <taxon>Rhodymeniophycidae</taxon>
        <taxon>Gracilariales</taxon>
        <taxon>Gracilariaceae</taxon>
        <taxon>Gracilariopsis</taxon>
    </lineage>
</organism>
<dbReference type="InterPro" id="IPR016024">
    <property type="entry name" value="ARM-type_fold"/>
</dbReference>
<dbReference type="GO" id="GO:0000184">
    <property type="term" value="P:nuclear-transcribed mRNA catabolic process, nonsense-mediated decay"/>
    <property type="evidence" value="ECO:0007669"/>
    <property type="project" value="TreeGrafter"/>
</dbReference>
<feature type="compositionally biased region" description="Basic and acidic residues" evidence="2">
    <location>
        <begin position="348"/>
        <end position="377"/>
    </location>
</feature>
<feature type="domain" description="MIF4G-like type 1" evidence="3">
    <location>
        <begin position="488"/>
        <end position="610"/>
    </location>
</feature>
<dbReference type="InterPro" id="IPR015174">
    <property type="entry name" value="MIF4G-like_typ-2"/>
</dbReference>
<accession>A0A2V3IIR9</accession>
<gene>
    <name evidence="5" type="ORF">BWQ96_08284</name>
</gene>
<feature type="region of interest" description="Disordered" evidence="2">
    <location>
        <begin position="300"/>
        <end position="441"/>
    </location>
</feature>
<name>A0A2V3IIR9_9FLOR</name>
<dbReference type="SUPFAM" id="SSF48371">
    <property type="entry name" value="ARM repeat"/>
    <property type="match status" value="3"/>
</dbReference>
<dbReference type="Pfam" id="PF09090">
    <property type="entry name" value="MIF4G_like_2"/>
    <property type="match status" value="1"/>
</dbReference>
<dbReference type="PANTHER" id="PTHR12412:SF2">
    <property type="entry name" value="NUCLEAR CAP-BINDING PROTEIN SUBUNIT 1"/>
    <property type="match status" value="1"/>
</dbReference>
<dbReference type="OrthoDB" id="10252707at2759"/>
<keyword evidence="1" id="KW-0175">Coiled coil</keyword>
<dbReference type="AlphaFoldDB" id="A0A2V3IIR9"/>
<reference evidence="5 6" key="1">
    <citation type="journal article" date="2018" name="Mol. Biol. Evol.">
        <title>Analysis of the draft genome of the red seaweed Gracilariopsis chorda provides insights into genome size evolution in Rhodophyta.</title>
        <authorList>
            <person name="Lee J."/>
            <person name="Yang E.C."/>
            <person name="Graf L."/>
            <person name="Yang J.H."/>
            <person name="Qiu H."/>
            <person name="Zel Zion U."/>
            <person name="Chan C.X."/>
            <person name="Stephens T.G."/>
            <person name="Weber A.P.M."/>
            <person name="Boo G.H."/>
            <person name="Boo S.M."/>
            <person name="Kim K.M."/>
            <person name="Shin Y."/>
            <person name="Jung M."/>
            <person name="Lee S.J."/>
            <person name="Yim H.S."/>
            <person name="Lee J.H."/>
            <person name="Bhattacharya D."/>
            <person name="Yoon H.S."/>
        </authorList>
    </citation>
    <scope>NUCLEOTIDE SEQUENCE [LARGE SCALE GENOMIC DNA]</scope>
    <source>
        <strain evidence="5 6">SKKU-2015</strain>
        <tissue evidence="5">Whole body</tissue>
    </source>
</reference>